<reference evidence="3 4" key="1">
    <citation type="submission" date="2019-03" db="EMBL/GenBank/DDBJ databases">
        <title>Draft genome sequences of novel Actinobacteria.</title>
        <authorList>
            <person name="Sahin N."/>
            <person name="Ay H."/>
            <person name="Saygin H."/>
        </authorList>
    </citation>
    <scope>NUCLEOTIDE SEQUENCE [LARGE SCALE GENOMIC DNA]</scope>
    <source>
        <strain evidence="3 4">5K548</strain>
    </source>
</reference>
<feature type="compositionally biased region" description="Basic and acidic residues" evidence="1">
    <location>
        <begin position="84"/>
        <end position="99"/>
    </location>
</feature>
<dbReference type="InterPro" id="IPR015590">
    <property type="entry name" value="Aldehyde_DH_dom"/>
</dbReference>
<feature type="region of interest" description="Disordered" evidence="1">
    <location>
        <begin position="48"/>
        <end position="140"/>
    </location>
</feature>
<protein>
    <submittedName>
        <fullName evidence="3">Aldehyde dehydrogenase family protein</fullName>
    </submittedName>
</protein>
<keyword evidence="4" id="KW-1185">Reference proteome</keyword>
<gene>
    <name evidence="3" type="ORF">E1202_08295</name>
</gene>
<feature type="domain" description="Aldehyde dehydrogenase" evidence="2">
    <location>
        <begin position="2"/>
        <end position="58"/>
    </location>
</feature>
<evidence type="ECO:0000259" key="2">
    <source>
        <dbReference type="Pfam" id="PF00171"/>
    </source>
</evidence>
<feature type="compositionally biased region" description="Basic and acidic residues" evidence="1">
    <location>
        <begin position="107"/>
        <end position="122"/>
    </location>
</feature>
<sequence length="140" mass="15139">MQQERVRAYIQGALQEGAKLVTGGVPQPDGLPRGFFVRPTVLVAEAGTTIEQEEVFGPPSSHLDSHGPRTRHSTPQDRSGGQRPRVDHPTKPHAVDDLIHIGLANGRRSDRAGRGSEHHHSCSEVGLVNSSIPNRPSSRP</sequence>
<feature type="compositionally biased region" description="Low complexity" evidence="1">
    <location>
        <begin position="129"/>
        <end position="140"/>
    </location>
</feature>
<dbReference type="GO" id="GO:0016620">
    <property type="term" value="F:oxidoreductase activity, acting on the aldehyde or oxo group of donors, NAD or NADP as acceptor"/>
    <property type="evidence" value="ECO:0007669"/>
    <property type="project" value="InterPro"/>
</dbReference>
<dbReference type="AlphaFoldDB" id="A0A4R5BXS3"/>
<evidence type="ECO:0000256" key="1">
    <source>
        <dbReference type="SAM" id="MobiDB-lite"/>
    </source>
</evidence>
<proteinExistence type="predicted"/>
<accession>A0A4R5BXS3</accession>
<evidence type="ECO:0000313" key="3">
    <source>
        <dbReference type="EMBL" id="TDD90616.1"/>
    </source>
</evidence>
<dbReference type="EMBL" id="SMLA01000008">
    <property type="protein sequence ID" value="TDD90616.1"/>
    <property type="molecule type" value="Genomic_DNA"/>
</dbReference>
<dbReference type="InterPro" id="IPR016163">
    <property type="entry name" value="Ald_DH_C"/>
</dbReference>
<comment type="caution">
    <text evidence="3">The sequence shown here is derived from an EMBL/GenBank/DDBJ whole genome shotgun (WGS) entry which is preliminary data.</text>
</comment>
<dbReference type="Proteomes" id="UP000294723">
    <property type="component" value="Unassembled WGS sequence"/>
</dbReference>
<evidence type="ECO:0000313" key="4">
    <source>
        <dbReference type="Proteomes" id="UP000294723"/>
    </source>
</evidence>
<dbReference type="Pfam" id="PF00171">
    <property type="entry name" value="Aldedh"/>
    <property type="match status" value="1"/>
</dbReference>
<dbReference type="SUPFAM" id="SSF53720">
    <property type="entry name" value="ALDH-like"/>
    <property type="match status" value="1"/>
</dbReference>
<name>A0A4R5BXS3_9PSEU</name>
<organism evidence="3 4">
    <name type="scientific">Saccharopolyspora karakumensis</name>
    <dbReference type="NCBI Taxonomy" id="2530386"/>
    <lineage>
        <taxon>Bacteria</taxon>
        <taxon>Bacillati</taxon>
        <taxon>Actinomycetota</taxon>
        <taxon>Actinomycetes</taxon>
        <taxon>Pseudonocardiales</taxon>
        <taxon>Pseudonocardiaceae</taxon>
        <taxon>Saccharopolyspora</taxon>
    </lineage>
</organism>
<dbReference type="InterPro" id="IPR016161">
    <property type="entry name" value="Ald_DH/histidinol_DH"/>
</dbReference>
<dbReference type="Gene3D" id="3.40.309.10">
    <property type="entry name" value="Aldehyde Dehydrogenase, Chain A, domain 2"/>
    <property type="match status" value="1"/>
</dbReference>